<dbReference type="GO" id="GO:0016301">
    <property type="term" value="F:kinase activity"/>
    <property type="evidence" value="ECO:0007669"/>
    <property type="project" value="UniProtKB-KW"/>
</dbReference>
<proteinExistence type="inferred from homology"/>
<evidence type="ECO:0000256" key="3">
    <source>
        <dbReference type="ARBA" id="ARBA00022741"/>
    </source>
</evidence>
<name>A0ABV4CA74_9PSEU</name>
<dbReference type="InterPro" id="IPR010737">
    <property type="entry name" value="4-carb_acid_sugar_kinase_N"/>
</dbReference>
<evidence type="ECO:0000259" key="7">
    <source>
        <dbReference type="Pfam" id="PF07005"/>
    </source>
</evidence>
<dbReference type="Pfam" id="PF17042">
    <property type="entry name" value="NBD_C"/>
    <property type="match status" value="1"/>
</dbReference>
<comment type="caution">
    <text evidence="9">The sequence shown here is derived from an EMBL/GenBank/DDBJ whole genome shotgun (WGS) entry which is preliminary data.</text>
</comment>
<dbReference type="RefSeq" id="WP_345365991.1">
    <property type="nucleotide sequence ID" value="NZ_BAABII010000016.1"/>
</dbReference>
<feature type="domain" description="Four-carbon acid sugar kinase N-terminal" evidence="7">
    <location>
        <begin position="6"/>
        <end position="217"/>
    </location>
</feature>
<keyword evidence="6" id="KW-0119">Carbohydrate metabolism</keyword>
<dbReference type="EMBL" id="JBGEHV010000001">
    <property type="protein sequence ID" value="MEY8037851.1"/>
    <property type="molecule type" value="Genomic_DNA"/>
</dbReference>
<reference evidence="9 10" key="1">
    <citation type="submission" date="2024-08" db="EMBL/GenBank/DDBJ databases">
        <title>Genome mining of Saccharopolyspora cebuensis PGLac3 from Nigerian medicinal plant.</title>
        <authorList>
            <person name="Ezeobiora C.E."/>
            <person name="Igbokwe N.H."/>
            <person name="Amin D.H."/>
            <person name="Mendie U.E."/>
        </authorList>
    </citation>
    <scope>NUCLEOTIDE SEQUENCE [LARGE SCALE GENOMIC DNA]</scope>
    <source>
        <strain evidence="9 10">PGLac3</strain>
    </source>
</reference>
<dbReference type="Pfam" id="PF07005">
    <property type="entry name" value="SBD_N"/>
    <property type="match status" value="1"/>
</dbReference>
<evidence type="ECO:0000313" key="9">
    <source>
        <dbReference type="EMBL" id="MEY8037851.1"/>
    </source>
</evidence>
<gene>
    <name evidence="9" type="ORF">AB8O55_00420</name>
</gene>
<feature type="domain" description="Four-carbon acid sugar kinase nucleotide binding" evidence="8">
    <location>
        <begin position="238"/>
        <end position="379"/>
    </location>
</feature>
<evidence type="ECO:0000256" key="2">
    <source>
        <dbReference type="ARBA" id="ARBA00022679"/>
    </source>
</evidence>
<sequence length="391" mass="38648">MGTEVLVVADDLSGAGDSGVPFAVRELRTLVSLRAAGTAEVVVVDTDSRGAAAPEAARRVAGALRAHGTGRLVLKKVDSTLRGNLAAEVGALAEHAAGAGVLLCPASPATGRTVLGGVVHLGGTALHRTDAWRAETAAPPPAVAAALEPLRVRHLALPTVRGEPERLRARLAALLAPGDVVIADAVTGADLRALVEAGVALPRPPHWAGAAGLAEALADRVRPGRTAAALPAVSGPVLTVVGSASAVSRAQAEVLAARGARHVDLPVRRLLADPAGSAGPVRRALDAGDAVVTLGGPVDPAAASRIGAALAGACAGAGDGAALLVLTGGETARAVLARRGTTALRLIAELEPGVVLARADPGDQLVITKAGGFGAPEALHRAIAAVRPGRA</sequence>
<keyword evidence="5" id="KW-0067">ATP-binding</keyword>
<evidence type="ECO:0000259" key="8">
    <source>
        <dbReference type="Pfam" id="PF17042"/>
    </source>
</evidence>
<organism evidence="9 10">
    <name type="scientific">Saccharopolyspora cebuensis</name>
    <dbReference type="NCBI Taxonomy" id="418759"/>
    <lineage>
        <taxon>Bacteria</taxon>
        <taxon>Bacillati</taxon>
        <taxon>Actinomycetota</taxon>
        <taxon>Actinomycetes</taxon>
        <taxon>Pseudonocardiales</taxon>
        <taxon>Pseudonocardiaceae</taxon>
        <taxon>Saccharopolyspora</taxon>
    </lineage>
</organism>
<dbReference type="InterPro" id="IPR037051">
    <property type="entry name" value="4-carb_acid_sugar_kinase_N_sf"/>
</dbReference>
<keyword evidence="10" id="KW-1185">Reference proteome</keyword>
<dbReference type="InterPro" id="IPR042213">
    <property type="entry name" value="NBD_C_sf"/>
</dbReference>
<evidence type="ECO:0000256" key="6">
    <source>
        <dbReference type="ARBA" id="ARBA00023277"/>
    </source>
</evidence>
<evidence type="ECO:0000256" key="5">
    <source>
        <dbReference type="ARBA" id="ARBA00022840"/>
    </source>
</evidence>
<dbReference type="InterPro" id="IPR031475">
    <property type="entry name" value="NBD_C"/>
</dbReference>
<evidence type="ECO:0000313" key="10">
    <source>
        <dbReference type="Proteomes" id="UP001564626"/>
    </source>
</evidence>
<keyword evidence="3" id="KW-0547">Nucleotide-binding</keyword>
<keyword evidence="4 9" id="KW-0418">Kinase</keyword>
<dbReference type="Gene3D" id="3.40.50.10840">
    <property type="entry name" value="Putative sugar-binding, N-terminal domain"/>
    <property type="match status" value="1"/>
</dbReference>
<dbReference type="EC" id="2.7.1.-" evidence="9"/>
<dbReference type="SUPFAM" id="SSF142764">
    <property type="entry name" value="YgbK-like"/>
    <property type="match status" value="1"/>
</dbReference>
<dbReference type="Gene3D" id="3.40.980.20">
    <property type="entry name" value="Four-carbon acid sugar kinase, nucleotide binding domain"/>
    <property type="match status" value="1"/>
</dbReference>
<comment type="similarity">
    <text evidence="1">Belongs to the four-carbon acid sugar kinase family.</text>
</comment>
<dbReference type="Proteomes" id="UP001564626">
    <property type="component" value="Unassembled WGS sequence"/>
</dbReference>
<evidence type="ECO:0000256" key="1">
    <source>
        <dbReference type="ARBA" id="ARBA00005715"/>
    </source>
</evidence>
<protein>
    <submittedName>
        <fullName evidence="9">Four-carbon acid sugar kinase family protein</fullName>
        <ecNumber evidence="9">2.7.1.-</ecNumber>
    </submittedName>
</protein>
<evidence type="ECO:0000256" key="4">
    <source>
        <dbReference type="ARBA" id="ARBA00022777"/>
    </source>
</evidence>
<accession>A0ABV4CA74</accession>
<keyword evidence="2 9" id="KW-0808">Transferase</keyword>